<dbReference type="InterPro" id="IPR013740">
    <property type="entry name" value="Redoxin"/>
</dbReference>
<dbReference type="InterPro" id="IPR036249">
    <property type="entry name" value="Thioredoxin-like_sf"/>
</dbReference>
<protein>
    <submittedName>
        <fullName evidence="3">Thioredoxin family protein</fullName>
    </submittedName>
</protein>
<comment type="caution">
    <text evidence="3">The sequence shown here is derived from an EMBL/GenBank/DDBJ whole genome shotgun (WGS) entry which is preliminary data.</text>
</comment>
<feature type="signal peptide" evidence="1">
    <location>
        <begin position="1"/>
        <end position="20"/>
    </location>
</feature>
<evidence type="ECO:0000256" key="1">
    <source>
        <dbReference type="SAM" id="SignalP"/>
    </source>
</evidence>
<dbReference type="GO" id="GO:0016491">
    <property type="term" value="F:oxidoreductase activity"/>
    <property type="evidence" value="ECO:0007669"/>
    <property type="project" value="InterPro"/>
</dbReference>
<dbReference type="RefSeq" id="WP_147740568.1">
    <property type="nucleotide sequence ID" value="NZ_VRUR01000001.1"/>
</dbReference>
<dbReference type="InterPro" id="IPR013766">
    <property type="entry name" value="Thioredoxin_domain"/>
</dbReference>
<evidence type="ECO:0000259" key="2">
    <source>
        <dbReference type="PROSITE" id="PS51352"/>
    </source>
</evidence>
<reference evidence="3 4" key="1">
    <citation type="submission" date="2019-08" db="EMBL/GenBank/DDBJ databases">
        <title>Professor.</title>
        <authorList>
            <person name="Park J.S."/>
        </authorList>
    </citation>
    <scope>NUCLEOTIDE SEQUENCE [LARGE SCALE GENOMIC DNA]</scope>
    <source>
        <strain evidence="3 4">176CP5-101</strain>
    </source>
</reference>
<sequence>MKTVKILGTLTFILVLCAFSTKFTSVDGYAIGDAAEDFSLKNVDGSMVSLSDFESAKGFLVIFTCNTCPYSVAYEDRIIALDLKYKTKGVPVIAINPNNPDVKAGDSFAAMKTRATEKGFTFPYLLDEGQKVFPKFGATRTPHVFLLEKTTTGNVVKYIGAIDDNSGNAAKVDEKFVENAVDAMLAGEEIKVTTTRAIGCGIKV</sequence>
<dbReference type="PANTHER" id="PTHR43640">
    <property type="entry name" value="OS07G0260300 PROTEIN"/>
    <property type="match status" value="1"/>
</dbReference>
<feature type="domain" description="Thioredoxin" evidence="2">
    <location>
        <begin position="29"/>
        <end position="186"/>
    </location>
</feature>
<evidence type="ECO:0000313" key="4">
    <source>
        <dbReference type="Proteomes" id="UP000321456"/>
    </source>
</evidence>
<dbReference type="PROSITE" id="PS51352">
    <property type="entry name" value="THIOREDOXIN_2"/>
    <property type="match status" value="1"/>
</dbReference>
<name>A0A5C8V3T6_9FLAO</name>
<organism evidence="3 4">
    <name type="scientific">Flagellimonas hymeniacidonis</name>
    <dbReference type="NCBI Taxonomy" id="2603628"/>
    <lineage>
        <taxon>Bacteria</taxon>
        <taxon>Pseudomonadati</taxon>
        <taxon>Bacteroidota</taxon>
        <taxon>Flavobacteriia</taxon>
        <taxon>Flavobacteriales</taxon>
        <taxon>Flavobacteriaceae</taxon>
        <taxon>Flagellimonas</taxon>
    </lineage>
</organism>
<dbReference type="PANTHER" id="PTHR43640:SF1">
    <property type="entry name" value="THIOREDOXIN-DEPENDENT PEROXIREDOXIN"/>
    <property type="match status" value="1"/>
</dbReference>
<evidence type="ECO:0000313" key="3">
    <source>
        <dbReference type="EMBL" id="TXN36734.1"/>
    </source>
</evidence>
<dbReference type="EMBL" id="VRUR01000001">
    <property type="protein sequence ID" value="TXN36734.1"/>
    <property type="molecule type" value="Genomic_DNA"/>
</dbReference>
<dbReference type="Gene3D" id="3.40.30.10">
    <property type="entry name" value="Glutaredoxin"/>
    <property type="match status" value="1"/>
</dbReference>
<dbReference type="AlphaFoldDB" id="A0A5C8V3T6"/>
<proteinExistence type="predicted"/>
<keyword evidence="1" id="KW-0732">Signal</keyword>
<dbReference type="Pfam" id="PF08534">
    <property type="entry name" value="Redoxin"/>
    <property type="match status" value="1"/>
</dbReference>
<dbReference type="InterPro" id="IPR047262">
    <property type="entry name" value="PRX-like1"/>
</dbReference>
<feature type="chain" id="PRO_5022931513" evidence="1">
    <location>
        <begin position="21"/>
        <end position="204"/>
    </location>
</feature>
<gene>
    <name evidence="3" type="ORF">FVB32_00165</name>
</gene>
<keyword evidence="4" id="KW-1185">Reference proteome</keyword>
<accession>A0A5C8V3T6</accession>
<dbReference type="SUPFAM" id="SSF52833">
    <property type="entry name" value="Thioredoxin-like"/>
    <property type="match status" value="1"/>
</dbReference>
<dbReference type="CDD" id="cd02969">
    <property type="entry name" value="PRX_like1"/>
    <property type="match status" value="1"/>
</dbReference>
<dbReference type="Proteomes" id="UP000321456">
    <property type="component" value="Unassembled WGS sequence"/>
</dbReference>